<evidence type="ECO:0000256" key="4">
    <source>
        <dbReference type="PIRSR" id="PIRSR001221-2"/>
    </source>
</evidence>
<sequence>MPSKTLPVVQVKALASGTPEFEAARTALVEEFAAQVPDELRLPPELINDAPKNVTGIPRQCGLLSAQELDITEKYDATALAALIAEKKLTSVAVVTAFAKRAIIAHQLTSCLTEWFLDEAVERAKHLDEHLRSTGETVGPLHGVPISIKEHMPIAGHWSSVGFLDTRVRDEEDCQMVAILRAAGAVFYCKTNQPQAIMHLESSSVWGRVLNPHNIRLSAGGSTGGEAALLAMRGSVLGVGTDIGGSVRSPSGFCGIYGFKPTSYTLPTKDYLLGGTAAELNILVSTGPMCSSLRDMDLFMSAVLASRPHLLDPRLIPIPWAGLDSAPKPGPLKIGIMMNDGVIVPQPPVIRALRWAAAKLEASGGGFSVKPFEPYGAAAAMKNIRLAYWPDGGAVVKKHLAATGEPMLPLTRWIIKDAEGPGLKPMEMLQQRLDRDSFRCDFARHWESQDVDFVVCPVFVGPACEHETAFYWNYTAFWNYVDYPGAVVPTPIRAHKKSSPAEEGYAAPDAPPPLSRDDEHVRKMWEEGDFEGAPVGLQVVARRYHDNDLFAALGKMQRVLELP</sequence>
<proteinExistence type="inferred from homology"/>
<feature type="active site" description="Acyl-ester intermediate" evidence="3">
    <location>
        <position position="246"/>
    </location>
</feature>
<name>A0A9P8U108_9HYPO</name>
<feature type="binding site" evidence="4">
    <location>
        <begin position="243"/>
        <end position="246"/>
    </location>
    <ligand>
        <name>substrate</name>
    </ligand>
</feature>
<feature type="active site" description="Charge relay system" evidence="3">
    <location>
        <position position="149"/>
    </location>
</feature>
<comment type="similarity">
    <text evidence="1">Belongs to the amidase family.</text>
</comment>
<reference evidence="6" key="1">
    <citation type="submission" date="2021-08" db="EMBL/GenBank/DDBJ databases">
        <title>Chromosome-Level Trichoderma cornu-damae using Hi-C Data.</title>
        <authorList>
            <person name="Kim C.S."/>
        </authorList>
    </citation>
    <scope>NUCLEOTIDE SEQUENCE</scope>
    <source>
        <strain evidence="6">KA19-0412C</strain>
    </source>
</reference>
<dbReference type="AlphaFoldDB" id="A0A9P8U108"/>
<evidence type="ECO:0000259" key="5">
    <source>
        <dbReference type="Pfam" id="PF01425"/>
    </source>
</evidence>
<dbReference type="GO" id="GO:0016787">
    <property type="term" value="F:hydrolase activity"/>
    <property type="evidence" value="ECO:0007669"/>
    <property type="project" value="UniProtKB-KW"/>
</dbReference>
<evidence type="ECO:0000313" key="7">
    <source>
        <dbReference type="Proteomes" id="UP000827724"/>
    </source>
</evidence>
<dbReference type="Proteomes" id="UP000827724">
    <property type="component" value="Unassembled WGS sequence"/>
</dbReference>
<dbReference type="InterPro" id="IPR036928">
    <property type="entry name" value="AS_sf"/>
</dbReference>
<dbReference type="Gene3D" id="3.90.1300.10">
    <property type="entry name" value="Amidase signature (AS) domain"/>
    <property type="match status" value="1"/>
</dbReference>
<organism evidence="6 7">
    <name type="scientific">Trichoderma cornu-damae</name>
    <dbReference type="NCBI Taxonomy" id="654480"/>
    <lineage>
        <taxon>Eukaryota</taxon>
        <taxon>Fungi</taxon>
        <taxon>Dikarya</taxon>
        <taxon>Ascomycota</taxon>
        <taxon>Pezizomycotina</taxon>
        <taxon>Sordariomycetes</taxon>
        <taxon>Hypocreomycetidae</taxon>
        <taxon>Hypocreales</taxon>
        <taxon>Hypocreaceae</taxon>
        <taxon>Trichoderma</taxon>
    </lineage>
</organism>
<keyword evidence="7" id="KW-1185">Reference proteome</keyword>
<dbReference type="OrthoDB" id="6428749at2759"/>
<comment type="caution">
    <text evidence="6">The sequence shown here is derived from an EMBL/GenBank/DDBJ whole genome shotgun (WGS) entry which is preliminary data.</text>
</comment>
<evidence type="ECO:0000256" key="3">
    <source>
        <dbReference type="PIRSR" id="PIRSR001221-1"/>
    </source>
</evidence>
<feature type="active site" description="Charge relay system" evidence="3">
    <location>
        <position position="222"/>
    </location>
</feature>
<dbReference type="Pfam" id="PF01425">
    <property type="entry name" value="Amidase"/>
    <property type="match status" value="1"/>
</dbReference>
<protein>
    <submittedName>
        <fullName evidence="6">Acetamidase</fullName>
    </submittedName>
</protein>
<gene>
    <name evidence="6" type="ORF">Trco_001562</name>
</gene>
<evidence type="ECO:0000256" key="1">
    <source>
        <dbReference type="ARBA" id="ARBA00009199"/>
    </source>
</evidence>
<keyword evidence="2" id="KW-0378">Hydrolase</keyword>
<dbReference type="PIRSF" id="PIRSF001221">
    <property type="entry name" value="Amidase_fungi"/>
    <property type="match status" value="1"/>
</dbReference>
<accession>A0A9P8U108</accession>
<dbReference type="PANTHER" id="PTHR46072:SF4">
    <property type="entry name" value="AMIDASE C550.07-RELATED"/>
    <property type="match status" value="1"/>
</dbReference>
<evidence type="ECO:0000256" key="2">
    <source>
        <dbReference type="ARBA" id="ARBA00022801"/>
    </source>
</evidence>
<dbReference type="EMBL" id="JAIWOZ010000001">
    <property type="protein sequence ID" value="KAH6611542.1"/>
    <property type="molecule type" value="Genomic_DNA"/>
</dbReference>
<evidence type="ECO:0000313" key="6">
    <source>
        <dbReference type="EMBL" id="KAH6611542.1"/>
    </source>
</evidence>
<feature type="binding site" evidence="4">
    <location>
        <position position="197"/>
    </location>
    <ligand>
        <name>substrate</name>
    </ligand>
</feature>
<feature type="domain" description="Amidase" evidence="5">
    <location>
        <begin position="94"/>
        <end position="549"/>
    </location>
</feature>
<dbReference type="SUPFAM" id="SSF75304">
    <property type="entry name" value="Amidase signature (AS) enzymes"/>
    <property type="match status" value="1"/>
</dbReference>
<dbReference type="InterPro" id="IPR023631">
    <property type="entry name" value="Amidase_dom"/>
</dbReference>
<feature type="binding site" evidence="4">
    <location>
        <position position="222"/>
    </location>
    <ligand>
        <name>substrate</name>
    </ligand>
</feature>
<dbReference type="PANTHER" id="PTHR46072">
    <property type="entry name" value="AMIDASE-RELATED-RELATED"/>
    <property type="match status" value="1"/>
</dbReference>